<evidence type="ECO:0000259" key="8">
    <source>
        <dbReference type="Pfam" id="PF02687"/>
    </source>
</evidence>
<gene>
    <name evidence="9" type="ORF">GA0070606_0361</name>
</gene>
<feature type="domain" description="ABC3 transporter permease C-terminal" evidence="8">
    <location>
        <begin position="271"/>
        <end position="391"/>
    </location>
</feature>
<dbReference type="Proteomes" id="UP000199001">
    <property type="component" value="Unassembled WGS sequence"/>
</dbReference>
<feature type="transmembrane region" description="Helical" evidence="7">
    <location>
        <begin position="444"/>
        <end position="467"/>
    </location>
</feature>
<dbReference type="EMBL" id="FMHZ01000002">
    <property type="protein sequence ID" value="SCL44591.1"/>
    <property type="molecule type" value="Genomic_DNA"/>
</dbReference>
<keyword evidence="6 7" id="KW-0472">Membrane</keyword>
<sequence length="862" mass="89160">MWLIARRSFSESWGRLTATLLAALFSIALIGGTVQFSLRAEDAVSGGDASEFFRADVVVQGGSVDPDDARALPNGEVRLQEMAGEPGVAAIAGDIVLPVIAAGAGGNTIIAPAGARTLLRPWIAEPTLNPYRLEAGRAPTADNEVALMRHLADAGSLKPGDTIAVGLPRQTRQMTVVGIVTVQGSGVVAVGGLLLATPETMRKEAGLADGAWHSVWVKAAPGVAAEHLRDTLQRSIGESTATVRTAKDVRDTQASSLAAQGLEISGGIGMLTGVSVFVGLFVVANTFGGLIRQRTRRLAMLSAIGATPEQLKALIRLEALALGLVASTCGALLGYPVADALIRMFAHDGFDVSAAEAPALWLTVPLSIIGGVLVTQIAVFRAARRAARIAPMQALRESSSERRERPRLRILAGSLILLSSFIYYGPVPAVLNDSPPGLQRTQAITALIGFGSMVVACALAVFGPLLVRPVGGLIGLIGQLLGGESGRLARATITRNPRRVSAAASSLMLAVALATTALLIVVSANTRFEQAANEVMLAEHAVSTSDKTPDGLRPLPRDITARIEQAPGVTRASALTTTKVKLVAPPPRAYQEGEPVLPLYLKVTGADPAALPQVLRLPGNLPALAPGEIALPSVTMRAQQLTVGQGIVVRGAHGDVPLTIAGTYHDPTHVFADGALVADATMRQLDSNAGAQVVLVSGGTAAAIMEKIAGVPGATVLHRTSYVDKAAAAITEGSTVMYGFVGMTLLLALFGMTTTISMSVSERRREFGLLGAVGATARQLRAIIPWEAATVVTLGTLLGLGIAVGTVALIHAATGSSYIRLNAPWWLYASVAGAAALVTLITSALPARRATTVSILEATQAE</sequence>
<dbReference type="Pfam" id="PF02687">
    <property type="entry name" value="FtsX"/>
    <property type="match status" value="2"/>
</dbReference>
<name>A0A1C6TSI7_9ACTN</name>
<accession>A0A1C6TSI7</accession>
<feature type="transmembrane region" description="Helical" evidence="7">
    <location>
        <begin position="825"/>
        <end position="845"/>
    </location>
</feature>
<feature type="transmembrane region" description="Helical" evidence="7">
    <location>
        <begin position="268"/>
        <end position="291"/>
    </location>
</feature>
<dbReference type="STRING" id="47855.GA0070606_0361"/>
<feature type="transmembrane region" description="Helical" evidence="7">
    <location>
        <begin position="319"/>
        <end position="338"/>
    </location>
</feature>
<feature type="transmembrane region" description="Helical" evidence="7">
    <location>
        <begin position="788"/>
        <end position="813"/>
    </location>
</feature>
<evidence type="ECO:0000256" key="2">
    <source>
        <dbReference type="ARBA" id="ARBA00005236"/>
    </source>
</evidence>
<dbReference type="OrthoDB" id="9780560at2"/>
<evidence type="ECO:0000256" key="7">
    <source>
        <dbReference type="SAM" id="Phobius"/>
    </source>
</evidence>
<dbReference type="GO" id="GO:0044874">
    <property type="term" value="P:lipoprotein localization to outer membrane"/>
    <property type="evidence" value="ECO:0007669"/>
    <property type="project" value="TreeGrafter"/>
</dbReference>
<evidence type="ECO:0000256" key="1">
    <source>
        <dbReference type="ARBA" id="ARBA00004651"/>
    </source>
</evidence>
<proteinExistence type="inferred from homology"/>
<dbReference type="RefSeq" id="WP_091094750.1">
    <property type="nucleotide sequence ID" value="NZ_FMHZ01000002.1"/>
</dbReference>
<protein>
    <submittedName>
        <fullName evidence="9">ABC-type transport system, involved in lipoprotein release, permease component</fullName>
    </submittedName>
</protein>
<evidence type="ECO:0000313" key="10">
    <source>
        <dbReference type="Proteomes" id="UP000199001"/>
    </source>
</evidence>
<keyword evidence="3" id="KW-1003">Cell membrane</keyword>
<feature type="domain" description="ABC3 transporter permease C-terminal" evidence="8">
    <location>
        <begin position="740"/>
        <end position="854"/>
    </location>
</feature>
<keyword evidence="5 7" id="KW-1133">Transmembrane helix</keyword>
<organism evidence="9 10">
    <name type="scientific">Micromonospora citrea</name>
    <dbReference type="NCBI Taxonomy" id="47855"/>
    <lineage>
        <taxon>Bacteria</taxon>
        <taxon>Bacillati</taxon>
        <taxon>Actinomycetota</taxon>
        <taxon>Actinomycetes</taxon>
        <taxon>Micromonosporales</taxon>
        <taxon>Micromonosporaceae</taxon>
        <taxon>Micromonospora</taxon>
    </lineage>
</organism>
<evidence type="ECO:0000313" key="9">
    <source>
        <dbReference type="EMBL" id="SCL44591.1"/>
    </source>
</evidence>
<dbReference type="InterPro" id="IPR051447">
    <property type="entry name" value="Lipoprotein-release_system"/>
</dbReference>
<dbReference type="GO" id="GO:0098797">
    <property type="term" value="C:plasma membrane protein complex"/>
    <property type="evidence" value="ECO:0007669"/>
    <property type="project" value="TreeGrafter"/>
</dbReference>
<keyword evidence="4 7" id="KW-0812">Transmembrane</keyword>
<keyword evidence="9" id="KW-0449">Lipoprotein</keyword>
<dbReference type="PANTHER" id="PTHR30489">
    <property type="entry name" value="LIPOPROTEIN-RELEASING SYSTEM TRANSMEMBRANE PROTEIN LOLE"/>
    <property type="match status" value="1"/>
</dbReference>
<feature type="transmembrane region" description="Helical" evidence="7">
    <location>
        <begin position="500"/>
        <end position="522"/>
    </location>
</feature>
<feature type="transmembrane region" description="Helical" evidence="7">
    <location>
        <begin position="736"/>
        <end position="756"/>
    </location>
</feature>
<feature type="transmembrane region" description="Helical" evidence="7">
    <location>
        <begin position="358"/>
        <end position="380"/>
    </location>
</feature>
<comment type="similarity">
    <text evidence="2">Belongs to the ABC-4 integral membrane protein family. LolC/E subfamily.</text>
</comment>
<dbReference type="InterPro" id="IPR003838">
    <property type="entry name" value="ABC3_permease_C"/>
</dbReference>
<dbReference type="PANTHER" id="PTHR30489:SF0">
    <property type="entry name" value="LIPOPROTEIN-RELEASING SYSTEM TRANSMEMBRANE PROTEIN LOLE"/>
    <property type="match status" value="1"/>
</dbReference>
<evidence type="ECO:0000256" key="3">
    <source>
        <dbReference type="ARBA" id="ARBA00022475"/>
    </source>
</evidence>
<comment type="subcellular location">
    <subcellularLocation>
        <location evidence="1">Cell membrane</location>
        <topology evidence="1">Multi-pass membrane protein</topology>
    </subcellularLocation>
</comment>
<reference evidence="10" key="1">
    <citation type="submission" date="2016-06" db="EMBL/GenBank/DDBJ databases">
        <authorList>
            <person name="Varghese N."/>
            <person name="Submissions Spin"/>
        </authorList>
    </citation>
    <scope>NUCLEOTIDE SEQUENCE [LARGE SCALE GENOMIC DNA]</scope>
    <source>
        <strain evidence="10">DSM 43903</strain>
    </source>
</reference>
<dbReference type="AlphaFoldDB" id="A0A1C6TSI7"/>
<evidence type="ECO:0000256" key="5">
    <source>
        <dbReference type="ARBA" id="ARBA00022989"/>
    </source>
</evidence>
<evidence type="ECO:0000256" key="6">
    <source>
        <dbReference type="ARBA" id="ARBA00023136"/>
    </source>
</evidence>
<keyword evidence="10" id="KW-1185">Reference proteome</keyword>
<evidence type="ECO:0000256" key="4">
    <source>
        <dbReference type="ARBA" id="ARBA00022692"/>
    </source>
</evidence>
<feature type="transmembrane region" description="Helical" evidence="7">
    <location>
        <begin position="408"/>
        <end position="424"/>
    </location>
</feature>